<keyword evidence="1" id="KW-0472">Membrane</keyword>
<gene>
    <name evidence="2" type="ORF">ADIMK_1379</name>
</gene>
<reference evidence="2 3" key="1">
    <citation type="submission" date="2014-04" db="EMBL/GenBank/DDBJ databases">
        <title>Marinobacterium kochiensis sp. nov., isolated from sediment sample collected from Kochi backwaters in Kerala, India.</title>
        <authorList>
            <person name="Singh A."/>
            <person name="Pinnaka A.K."/>
        </authorList>
    </citation>
    <scope>NUCLEOTIDE SEQUENCE [LARGE SCALE GENOMIC DNA]</scope>
    <source>
        <strain evidence="2 3">AK27</strain>
    </source>
</reference>
<keyword evidence="1" id="KW-1133">Transmembrane helix</keyword>
<feature type="transmembrane region" description="Helical" evidence="1">
    <location>
        <begin position="20"/>
        <end position="39"/>
    </location>
</feature>
<dbReference type="AlphaFoldDB" id="A0A081G028"/>
<comment type="caution">
    <text evidence="2">The sequence shown here is derived from an EMBL/GenBank/DDBJ whole genome shotgun (WGS) entry which is preliminary data.</text>
</comment>
<proteinExistence type="predicted"/>
<keyword evidence="1" id="KW-0812">Transmembrane</keyword>
<evidence type="ECO:0000313" key="3">
    <source>
        <dbReference type="Proteomes" id="UP000028252"/>
    </source>
</evidence>
<evidence type="ECO:0000256" key="1">
    <source>
        <dbReference type="SAM" id="Phobius"/>
    </source>
</evidence>
<keyword evidence="3" id="KW-1185">Reference proteome</keyword>
<protein>
    <submittedName>
        <fullName evidence="2">Uncharacterized protein</fullName>
    </submittedName>
</protein>
<organism evidence="2 3">
    <name type="scientific">Marinobacterium lacunae</name>
    <dbReference type="NCBI Taxonomy" id="1232683"/>
    <lineage>
        <taxon>Bacteria</taxon>
        <taxon>Pseudomonadati</taxon>
        <taxon>Pseudomonadota</taxon>
        <taxon>Gammaproteobacteria</taxon>
        <taxon>Oceanospirillales</taxon>
        <taxon>Oceanospirillaceae</taxon>
        <taxon>Marinobacterium</taxon>
    </lineage>
</organism>
<accession>A0A081G028</accession>
<dbReference type="EMBL" id="JMQN01000018">
    <property type="protein sequence ID" value="KEA64133.1"/>
    <property type="molecule type" value="Genomic_DNA"/>
</dbReference>
<sequence>MVSSVPADTVPDSATDNTAAVIRAFFITLLFSLVLTLHAQALSALQMRRPIQF</sequence>
<evidence type="ECO:0000313" key="2">
    <source>
        <dbReference type="EMBL" id="KEA64133.1"/>
    </source>
</evidence>
<name>A0A081G028_9GAMM</name>
<dbReference type="Proteomes" id="UP000028252">
    <property type="component" value="Unassembled WGS sequence"/>
</dbReference>